<evidence type="ECO:0000256" key="5">
    <source>
        <dbReference type="ARBA" id="ARBA00023136"/>
    </source>
</evidence>
<proteinExistence type="inferred from homology"/>
<name>A0AAP5IEM1_9CYAN</name>
<dbReference type="InterPro" id="IPR002549">
    <property type="entry name" value="AI-2E-like"/>
</dbReference>
<dbReference type="PANTHER" id="PTHR21716">
    <property type="entry name" value="TRANSMEMBRANE PROTEIN"/>
    <property type="match status" value="1"/>
</dbReference>
<protein>
    <submittedName>
        <fullName evidence="7">AI-2E family transporter</fullName>
    </submittedName>
</protein>
<comment type="subcellular location">
    <subcellularLocation>
        <location evidence="1">Membrane</location>
        <topology evidence="1">Multi-pass membrane protein</topology>
    </subcellularLocation>
</comment>
<evidence type="ECO:0000313" key="8">
    <source>
        <dbReference type="Proteomes" id="UP000667802"/>
    </source>
</evidence>
<keyword evidence="4 6" id="KW-1133">Transmembrane helix</keyword>
<sequence>MEKPHWYLKVLGVSPDFQKPWNIQLPSLIQQSFQNYFAGQATLAMIESTALIALFLVFQIPFGLLFGLVIGMASFIPFGGTVIVSLILPILAIQNIWLAVKLLVIAVLVGQINETIVVPRLMGQITGVNPAVIFISLLCGAKLGGVLGILLAIPLTSFLKRFADSFLTTRELRVATP</sequence>
<keyword evidence="8" id="KW-1185">Reference proteome</keyword>
<feature type="transmembrane region" description="Helical" evidence="6">
    <location>
        <begin position="95"/>
        <end position="112"/>
    </location>
</feature>
<evidence type="ECO:0000256" key="1">
    <source>
        <dbReference type="ARBA" id="ARBA00004141"/>
    </source>
</evidence>
<feature type="transmembrane region" description="Helical" evidence="6">
    <location>
        <begin position="64"/>
        <end position="88"/>
    </location>
</feature>
<dbReference type="RefSeq" id="WP_208338467.1">
    <property type="nucleotide sequence ID" value="NZ_CAWQFN010000089.1"/>
</dbReference>
<dbReference type="Pfam" id="PF01594">
    <property type="entry name" value="AI-2E_transport"/>
    <property type="match status" value="1"/>
</dbReference>
<evidence type="ECO:0000256" key="3">
    <source>
        <dbReference type="ARBA" id="ARBA00022692"/>
    </source>
</evidence>
<dbReference type="GO" id="GO:0055085">
    <property type="term" value="P:transmembrane transport"/>
    <property type="evidence" value="ECO:0007669"/>
    <property type="project" value="TreeGrafter"/>
</dbReference>
<feature type="transmembrane region" description="Helical" evidence="6">
    <location>
        <begin position="132"/>
        <end position="153"/>
    </location>
</feature>
<keyword evidence="3 6" id="KW-0812">Transmembrane</keyword>
<evidence type="ECO:0000256" key="2">
    <source>
        <dbReference type="ARBA" id="ARBA00009773"/>
    </source>
</evidence>
<dbReference type="PANTHER" id="PTHR21716:SF66">
    <property type="entry name" value="TRANSPORT PROTEIN SLL0063-RELATED"/>
    <property type="match status" value="1"/>
</dbReference>
<feature type="transmembrane region" description="Helical" evidence="6">
    <location>
        <begin position="36"/>
        <end position="58"/>
    </location>
</feature>
<comment type="caution">
    <text evidence="7">The sequence shown here is derived from an EMBL/GenBank/DDBJ whole genome shotgun (WGS) entry which is preliminary data.</text>
</comment>
<evidence type="ECO:0000313" key="7">
    <source>
        <dbReference type="EMBL" id="MDR9897510.1"/>
    </source>
</evidence>
<evidence type="ECO:0000256" key="6">
    <source>
        <dbReference type="SAM" id="Phobius"/>
    </source>
</evidence>
<dbReference type="AlphaFoldDB" id="A0AAP5IEM1"/>
<dbReference type="Proteomes" id="UP000667802">
    <property type="component" value="Unassembled WGS sequence"/>
</dbReference>
<dbReference type="EMBL" id="JAALHA020000013">
    <property type="protein sequence ID" value="MDR9897510.1"/>
    <property type="molecule type" value="Genomic_DNA"/>
</dbReference>
<gene>
    <name evidence="7" type="ORF">G7B40_023500</name>
</gene>
<organism evidence="7 8">
    <name type="scientific">Aetokthonos hydrillicola Thurmond2011</name>
    <dbReference type="NCBI Taxonomy" id="2712845"/>
    <lineage>
        <taxon>Bacteria</taxon>
        <taxon>Bacillati</taxon>
        <taxon>Cyanobacteriota</taxon>
        <taxon>Cyanophyceae</taxon>
        <taxon>Nostocales</taxon>
        <taxon>Hapalosiphonaceae</taxon>
        <taxon>Aetokthonos</taxon>
    </lineage>
</organism>
<accession>A0AAP5IEM1</accession>
<evidence type="ECO:0000256" key="4">
    <source>
        <dbReference type="ARBA" id="ARBA00022989"/>
    </source>
</evidence>
<comment type="similarity">
    <text evidence="2">Belongs to the autoinducer-2 exporter (AI-2E) (TC 2.A.86) family.</text>
</comment>
<reference evidence="8" key="1">
    <citation type="journal article" date="2021" name="Science">
        <title>Hunting the eagle killer: A cyanobacterial neurotoxin causes vacuolar myelinopathy.</title>
        <authorList>
            <person name="Breinlinger S."/>
            <person name="Phillips T.J."/>
            <person name="Haram B.N."/>
            <person name="Mares J."/>
            <person name="Martinez Yerena J.A."/>
            <person name="Hrouzek P."/>
            <person name="Sobotka R."/>
            <person name="Henderson W.M."/>
            <person name="Schmieder P."/>
            <person name="Williams S.M."/>
            <person name="Lauderdale J.D."/>
            <person name="Wilde H.D."/>
            <person name="Gerrin W."/>
            <person name="Kust A."/>
            <person name="Washington J.W."/>
            <person name="Wagner C."/>
            <person name="Geier B."/>
            <person name="Liebeke M."/>
            <person name="Enke H."/>
            <person name="Niedermeyer T.H.J."/>
            <person name="Wilde S.B."/>
        </authorList>
    </citation>
    <scope>NUCLEOTIDE SEQUENCE [LARGE SCALE GENOMIC DNA]</scope>
    <source>
        <strain evidence="8">Thurmond2011</strain>
    </source>
</reference>
<dbReference type="GO" id="GO:0016020">
    <property type="term" value="C:membrane"/>
    <property type="evidence" value="ECO:0007669"/>
    <property type="project" value="UniProtKB-SubCell"/>
</dbReference>
<keyword evidence="5 6" id="KW-0472">Membrane</keyword>